<dbReference type="PANTHER" id="PTHR38344:SF1">
    <property type="entry name" value="INORGANIC CARBON TRANSPORTER SUBUNIT DABA-RELATED"/>
    <property type="match status" value="1"/>
</dbReference>
<evidence type="ECO:0000256" key="1">
    <source>
        <dbReference type="ARBA" id="ARBA00022448"/>
    </source>
</evidence>
<keyword evidence="4" id="KW-0862">Zinc</keyword>
<comment type="caution">
    <text evidence="6">The sequence shown here is derived from an EMBL/GenBank/DDBJ whole genome shotgun (WGS) entry which is preliminary data.</text>
</comment>
<sequence>MKRKEDDYRQNLLQALLPELEKAIPRNNRPDAQLVFCIDVRSEPYRRAIESQGNYETLGFAGFFGLPIRVKDYHSGKIKDSCPVLLKPRFNIEEKPLSSCIDEHQKIKRFYDALKIIYQQLKYNFSTPFALAESLGVWCGITMLLKSITSSSHFTNALSKIINSTIATEPCCDVNTHDLKQGITLNEQIVYADIILRLMGLTENFAKIIVLCGHGSSTQNNPYASALDCGACGANHGGVNAKLLAQILNKHAVRQKLQEKGIHIPSDTIFFGAEHDTTTDSVNIYHNDRNPSNYPELLDQLINDLEKAKSKNHIERGQNLNGFNTPETIERRSIDWSETRPEWGLARNAAFIIAPRYLTENTNLKGRCFLHSYRWEQDKDGSLLETILTAPMVVAQWINTQYLFSTIDNTLYGSGSKITHNVIGKIGVMQGNGSDLMHGLPLQSVMLDDKTAYHSPQRLLTIVYAHRMIVRDVINKQTILKTLFFNDWVHLVVIDPIDNLPYKLSTDGEWNLAF</sequence>
<dbReference type="AlphaFoldDB" id="A0A0W0WI60"/>
<dbReference type="PANTHER" id="PTHR38344">
    <property type="entry name" value="UPF0753 PROTEIN AQ_863"/>
    <property type="match status" value="1"/>
</dbReference>
<evidence type="ECO:0000256" key="3">
    <source>
        <dbReference type="ARBA" id="ARBA00022723"/>
    </source>
</evidence>
<evidence type="ECO:0000256" key="5">
    <source>
        <dbReference type="ARBA" id="ARBA00023136"/>
    </source>
</evidence>
<evidence type="ECO:0000256" key="4">
    <source>
        <dbReference type="ARBA" id="ARBA00022833"/>
    </source>
</evidence>
<evidence type="ECO:0000313" key="6">
    <source>
        <dbReference type="EMBL" id="KTD32024.1"/>
    </source>
</evidence>
<organism evidence="6 7">
    <name type="scientific">Legionella israelensis</name>
    <dbReference type="NCBI Taxonomy" id="454"/>
    <lineage>
        <taxon>Bacteria</taxon>
        <taxon>Pseudomonadati</taxon>
        <taxon>Pseudomonadota</taxon>
        <taxon>Gammaproteobacteria</taxon>
        <taxon>Legionellales</taxon>
        <taxon>Legionellaceae</taxon>
        <taxon>Legionella</taxon>
    </lineage>
</organism>
<dbReference type="STRING" id="454.Lisr_0497"/>
<dbReference type="InterPro" id="IPR018752">
    <property type="entry name" value="DabA"/>
</dbReference>
<accession>A0A0W0WI60</accession>
<proteinExistence type="predicted"/>
<dbReference type="PATRIC" id="fig|454.4.peg.522"/>
<keyword evidence="1" id="KW-0813">Transport</keyword>
<gene>
    <name evidence="6" type="ORF">Lisr_0497</name>
</gene>
<dbReference type="Pfam" id="PF10070">
    <property type="entry name" value="DabA"/>
    <property type="match status" value="1"/>
</dbReference>
<evidence type="ECO:0000313" key="7">
    <source>
        <dbReference type="Proteomes" id="UP000054761"/>
    </source>
</evidence>
<dbReference type="RefSeq" id="WP_223168279.1">
    <property type="nucleotide sequence ID" value="NZ_CAAAJA010000012.1"/>
</dbReference>
<keyword evidence="2" id="KW-1003">Cell membrane</keyword>
<reference evidence="6 7" key="1">
    <citation type="submission" date="2015-11" db="EMBL/GenBank/DDBJ databases">
        <title>Genomic analysis of 38 Legionella species identifies large and diverse effector repertoires.</title>
        <authorList>
            <person name="Burstein D."/>
            <person name="Amaro F."/>
            <person name="Zusman T."/>
            <person name="Lifshitz Z."/>
            <person name="Cohen O."/>
            <person name="Gilbert J.A."/>
            <person name="Pupko T."/>
            <person name="Shuman H.A."/>
            <person name="Segal G."/>
        </authorList>
    </citation>
    <scope>NUCLEOTIDE SEQUENCE [LARGE SCALE GENOMIC DNA]</scope>
    <source>
        <strain evidence="6 7">Bercovier 4</strain>
    </source>
</reference>
<keyword evidence="7" id="KW-1185">Reference proteome</keyword>
<keyword evidence="3" id="KW-0479">Metal-binding</keyword>
<protein>
    <submittedName>
        <fullName evidence="6">Uncharacterized protein</fullName>
    </submittedName>
</protein>
<evidence type="ECO:0000256" key="2">
    <source>
        <dbReference type="ARBA" id="ARBA00022475"/>
    </source>
</evidence>
<dbReference type="Proteomes" id="UP000054761">
    <property type="component" value="Unassembled WGS sequence"/>
</dbReference>
<name>A0A0W0WI60_9GAMM</name>
<dbReference type="EMBL" id="LNYH01000016">
    <property type="protein sequence ID" value="KTD32024.1"/>
    <property type="molecule type" value="Genomic_DNA"/>
</dbReference>
<dbReference type="GO" id="GO:0046872">
    <property type="term" value="F:metal ion binding"/>
    <property type="evidence" value="ECO:0007669"/>
    <property type="project" value="UniProtKB-KW"/>
</dbReference>
<keyword evidence="5" id="KW-0472">Membrane</keyword>